<dbReference type="EnsemblMetazoa" id="AMEM002574-RA">
    <property type="protein sequence ID" value="AMEM002574-PA"/>
    <property type="gene ID" value="AMEM002574"/>
</dbReference>
<evidence type="ECO:0000313" key="2">
    <source>
        <dbReference type="EnsemblMetazoa" id="AMEM002574-PA"/>
    </source>
</evidence>
<feature type="compositionally biased region" description="Acidic residues" evidence="1">
    <location>
        <begin position="75"/>
        <end position="85"/>
    </location>
</feature>
<dbReference type="VEuPathDB" id="VectorBase:AMEM21_014318"/>
<feature type="region of interest" description="Disordered" evidence="1">
    <location>
        <begin position="286"/>
        <end position="362"/>
    </location>
</feature>
<reference evidence="2" key="1">
    <citation type="submission" date="2020-05" db="UniProtKB">
        <authorList>
            <consortium name="EnsemblMetazoa"/>
        </authorList>
    </citation>
    <scope>IDENTIFICATION</scope>
    <source>
        <strain evidence="2">MAF</strain>
    </source>
</reference>
<dbReference type="Proteomes" id="UP000075903">
    <property type="component" value="Unassembled WGS sequence"/>
</dbReference>
<dbReference type="AlphaFoldDB" id="A0A182URX4"/>
<proteinExistence type="predicted"/>
<organism evidence="2 3">
    <name type="scientific">Anopheles merus</name>
    <name type="common">Mosquito</name>
    <dbReference type="NCBI Taxonomy" id="30066"/>
    <lineage>
        <taxon>Eukaryota</taxon>
        <taxon>Metazoa</taxon>
        <taxon>Ecdysozoa</taxon>
        <taxon>Arthropoda</taxon>
        <taxon>Hexapoda</taxon>
        <taxon>Insecta</taxon>
        <taxon>Pterygota</taxon>
        <taxon>Neoptera</taxon>
        <taxon>Endopterygota</taxon>
        <taxon>Diptera</taxon>
        <taxon>Nematocera</taxon>
        <taxon>Culicoidea</taxon>
        <taxon>Culicidae</taxon>
        <taxon>Anophelinae</taxon>
        <taxon>Anopheles</taxon>
    </lineage>
</organism>
<sequence length="378" mass="42694">MVKRCIDQPYQVHHCNHVQIKVERQVGRTTLLNNSAKQRLISKRCITLFVYVYLSPETPEENWEPDVTVPPREPDGDDNDDEPDNGAEGSTQTKEVVAALCKQRLIPSDLELQLQQYFKERPRIKPLPLSQSFVDIDLTNPDEETWIIQCPASVDVKAELMNKKLNLTAPRSTIKNCSVPLEAHVQYNRNERVMGLQSGTRVKSFVPVGFVRIHEALPPLAEPVLQDASNVSDVTVPYPEELRERHPLLGYDFKEYLALPKRVRKQLALAQQKAELLYKNTPLVVSNQSPQTADKARTAGTGEQTVSVKPAPAVGTPSKSKKRKEPPPVEENALEIVPVKQEPPSPKRKKQQNDEEVQTVSVKQEVTMEDDISWLLNI</sequence>
<name>A0A182URX4_ANOME</name>
<evidence type="ECO:0000256" key="1">
    <source>
        <dbReference type="SAM" id="MobiDB-lite"/>
    </source>
</evidence>
<feature type="region of interest" description="Disordered" evidence="1">
    <location>
        <begin position="60"/>
        <end position="91"/>
    </location>
</feature>
<protein>
    <submittedName>
        <fullName evidence="2">Uncharacterized protein</fullName>
    </submittedName>
</protein>
<keyword evidence="3" id="KW-1185">Reference proteome</keyword>
<dbReference type="VEuPathDB" id="VectorBase:AMEM002574"/>
<accession>A0A182URX4</accession>
<evidence type="ECO:0000313" key="3">
    <source>
        <dbReference type="Proteomes" id="UP000075903"/>
    </source>
</evidence>